<gene>
    <name evidence="1" type="ORF">OKIOD_LOCUS3064</name>
</gene>
<evidence type="ECO:0000313" key="1">
    <source>
        <dbReference type="EMBL" id="CAG5087278.1"/>
    </source>
</evidence>
<evidence type="ECO:0000313" key="2">
    <source>
        <dbReference type="Proteomes" id="UP001158576"/>
    </source>
</evidence>
<accession>A0ABN7S1P4</accession>
<dbReference type="Proteomes" id="UP001158576">
    <property type="component" value="Chromosome PAR"/>
</dbReference>
<protein>
    <submittedName>
        <fullName evidence="1">Oidioi.mRNA.OKI2018_I69.PAR.g11506.t2.cds</fullName>
    </submittedName>
</protein>
<proteinExistence type="predicted"/>
<organism evidence="1 2">
    <name type="scientific">Oikopleura dioica</name>
    <name type="common">Tunicate</name>
    <dbReference type="NCBI Taxonomy" id="34765"/>
    <lineage>
        <taxon>Eukaryota</taxon>
        <taxon>Metazoa</taxon>
        <taxon>Chordata</taxon>
        <taxon>Tunicata</taxon>
        <taxon>Appendicularia</taxon>
        <taxon>Copelata</taxon>
        <taxon>Oikopleuridae</taxon>
        <taxon>Oikopleura</taxon>
    </lineage>
</organism>
<keyword evidence="2" id="KW-1185">Reference proteome</keyword>
<sequence length="268" mass="29484">MEYFDEFDQPSPNVLNVPFSPGSVKSSCKCSDFSLKASSKGENIGCTLRSSSDDLLKGVLQPSFSVPSSYSFDGRTFQLDVKKDINGFLKLNHVVSFVPETSKFGNATRLELISSYLRGSANIDYSAPREAKINLKGIYGDASAQLNGKLFQPRNLKYTLNPTKNVSLETDFNKFKIGLIQAGETAEGGIEYGWSKGNSSHSLVLAVKKRLPKADLYAKVDHNGEVSFAQTAFLDLGTLEKIKCTIGCQFNALQWQAPRFGVNFDLNF</sequence>
<reference evidence="1 2" key="1">
    <citation type="submission" date="2021-04" db="EMBL/GenBank/DDBJ databases">
        <authorList>
            <person name="Bliznina A."/>
        </authorList>
    </citation>
    <scope>NUCLEOTIDE SEQUENCE [LARGE SCALE GENOMIC DNA]</scope>
</reference>
<dbReference type="EMBL" id="OU015568">
    <property type="protein sequence ID" value="CAG5087278.1"/>
    <property type="molecule type" value="Genomic_DNA"/>
</dbReference>
<name>A0ABN7S1P4_OIKDI</name>